<gene>
    <name evidence="1" type="ORF">MMYC01_201588</name>
</gene>
<dbReference type="InterPro" id="IPR036465">
    <property type="entry name" value="vWFA_dom_sf"/>
</dbReference>
<dbReference type="Gene3D" id="3.20.200.10">
    <property type="entry name" value="MHCK/EF2 kinase"/>
    <property type="match status" value="1"/>
</dbReference>
<dbReference type="VEuPathDB" id="FungiDB:MMYC01_201588"/>
<dbReference type="Proteomes" id="UP000078237">
    <property type="component" value="Unassembled WGS sequence"/>
</dbReference>
<dbReference type="Gene3D" id="3.40.50.410">
    <property type="entry name" value="von Willebrand factor, type A domain"/>
    <property type="match status" value="1"/>
</dbReference>
<evidence type="ECO:0000313" key="2">
    <source>
        <dbReference type="Proteomes" id="UP000078237"/>
    </source>
</evidence>
<protein>
    <submittedName>
        <fullName evidence="1">Alpha-protein kinase vwkA</fullName>
    </submittedName>
</protein>
<keyword evidence="2" id="KW-1185">Reference proteome</keyword>
<organism evidence="1 2">
    <name type="scientific">Madurella mycetomatis</name>
    <dbReference type="NCBI Taxonomy" id="100816"/>
    <lineage>
        <taxon>Eukaryota</taxon>
        <taxon>Fungi</taxon>
        <taxon>Dikarya</taxon>
        <taxon>Ascomycota</taxon>
        <taxon>Pezizomycotina</taxon>
        <taxon>Sordariomycetes</taxon>
        <taxon>Sordariomycetidae</taxon>
        <taxon>Sordariales</taxon>
        <taxon>Sordariales incertae sedis</taxon>
        <taxon>Madurella</taxon>
    </lineage>
</organism>
<dbReference type="GO" id="GO:0016301">
    <property type="term" value="F:kinase activity"/>
    <property type="evidence" value="ECO:0007669"/>
    <property type="project" value="UniProtKB-KW"/>
</dbReference>
<dbReference type="EMBL" id="LCTW02000041">
    <property type="protein sequence ID" value="KXX81186.1"/>
    <property type="molecule type" value="Genomic_DNA"/>
</dbReference>
<dbReference type="InterPro" id="IPR011009">
    <property type="entry name" value="Kinase-like_dom_sf"/>
</dbReference>
<dbReference type="AlphaFoldDB" id="A0A175WBY2"/>
<accession>A0A175WBY2</accession>
<reference evidence="1 2" key="1">
    <citation type="journal article" date="2016" name="Genome Announc.">
        <title>Genome Sequence of Madurella mycetomatis mm55, Isolated from a Human Mycetoma Case in Sudan.</title>
        <authorList>
            <person name="Smit S."/>
            <person name="Derks M.F."/>
            <person name="Bervoets S."/>
            <person name="Fahal A."/>
            <person name="van Leeuwen W."/>
            <person name="van Belkum A."/>
            <person name="van de Sande W.W."/>
        </authorList>
    </citation>
    <scope>NUCLEOTIDE SEQUENCE [LARGE SCALE GENOMIC DNA]</scope>
    <source>
        <strain evidence="2">mm55</strain>
    </source>
</reference>
<keyword evidence="1" id="KW-0808">Transferase</keyword>
<dbReference type="OrthoDB" id="301415at2759"/>
<dbReference type="SUPFAM" id="SSF56112">
    <property type="entry name" value="Protein kinase-like (PK-like)"/>
    <property type="match status" value="1"/>
</dbReference>
<dbReference type="STRING" id="100816.A0A175WBY2"/>
<dbReference type="SUPFAM" id="SSF53300">
    <property type="entry name" value="vWA-like"/>
    <property type="match status" value="1"/>
</dbReference>
<proteinExistence type="predicted"/>
<dbReference type="PANTHER" id="PTHR47763">
    <property type="entry name" value="ALPHA-PROTEIN KINASE VWKA"/>
    <property type="match status" value="1"/>
</dbReference>
<name>A0A175WBY2_9PEZI</name>
<dbReference type="InterPro" id="IPR052969">
    <property type="entry name" value="Thr-specific_kinase-like"/>
</dbReference>
<comment type="caution">
    <text evidence="1">The sequence shown here is derived from an EMBL/GenBank/DDBJ whole genome shotgun (WGS) entry which is preliminary data.</text>
</comment>
<keyword evidence="1" id="KW-0418">Kinase</keyword>
<sequence length="392" mass="44193">MPCGVKVRVPSTASASGTIEVVEPFQNTAVVNLVGLRKGYLFKAICSTDLLFLIDTTGSMGDYIDAAKDQIRSIVRDIGTAFLNGVEVHGRSRALHANWQHRTRCIIHIANAPPHGRTLHDWADSYDSYANPGSEPHRLEYRGLIERMVRLDINYALLRINNSTNRMAYTFLQTYAAASADCSSLQINMYHSIILKVNAATSGLLFQEAKLGISFSALQHLVTWIVTASTSRTATHHAPRMSKDAVVHSANTLNYMMASDENITMSELELTICKRQHPSNLGEEGFKFFFASHECNAICRKLELKTNVAMITSGRHEFRETWPSLADSVCYSNMLCGRILICADDNESIKYLQCHWCDTCWPQLEQYTEELICTVQTPRRHEFEVSRFFHES</sequence>
<evidence type="ECO:0000313" key="1">
    <source>
        <dbReference type="EMBL" id="KXX81186.1"/>
    </source>
</evidence>